<dbReference type="EMBL" id="JACYXI010000028">
    <property type="protein sequence ID" value="MBD8894342.1"/>
    <property type="molecule type" value="Genomic_DNA"/>
</dbReference>
<feature type="region of interest" description="Disordered" evidence="1">
    <location>
        <begin position="48"/>
        <end position="88"/>
    </location>
</feature>
<dbReference type="Proteomes" id="UP000632063">
    <property type="component" value="Unassembled WGS sequence"/>
</dbReference>
<protein>
    <submittedName>
        <fullName evidence="2">Uncharacterized protein</fullName>
    </submittedName>
</protein>
<proteinExistence type="predicted"/>
<evidence type="ECO:0000313" key="2">
    <source>
        <dbReference type="EMBL" id="MBD8894342.1"/>
    </source>
</evidence>
<dbReference type="RefSeq" id="WP_192151212.1">
    <property type="nucleotide sequence ID" value="NZ_JACYXI010000028.1"/>
</dbReference>
<sequence>MTQKSSRPQSTYRDYLDDHPWPIGDAAQNLPNVWWDFNTSRDPFIARQMDDLSKSEAERRDEQVERSSGTIKEAHPQHNLRPPRSFLKNREDHDACRAWLKEQQDRVMAQAGVGVKEPYEREIDNPQVKKSIEPS</sequence>
<reference evidence="3" key="1">
    <citation type="submission" date="2020-09" db="EMBL/GenBank/DDBJ databases">
        <title>The genome sequence of strain Labrenzia suaedae 4C16A.</title>
        <authorList>
            <person name="Liu Y."/>
        </authorList>
    </citation>
    <scope>NUCLEOTIDE SEQUENCE [LARGE SCALE GENOMIC DNA]</scope>
    <source>
        <strain evidence="3">4C16A</strain>
    </source>
</reference>
<keyword evidence="3" id="KW-1185">Reference proteome</keyword>
<feature type="region of interest" description="Disordered" evidence="1">
    <location>
        <begin position="111"/>
        <end position="135"/>
    </location>
</feature>
<evidence type="ECO:0000313" key="3">
    <source>
        <dbReference type="Proteomes" id="UP000632063"/>
    </source>
</evidence>
<accession>A0ABR9CWB7</accession>
<evidence type="ECO:0000256" key="1">
    <source>
        <dbReference type="SAM" id="MobiDB-lite"/>
    </source>
</evidence>
<comment type="caution">
    <text evidence="2">The sequence shown here is derived from an EMBL/GenBank/DDBJ whole genome shotgun (WGS) entry which is preliminary data.</text>
</comment>
<feature type="compositionally biased region" description="Polar residues" evidence="1">
    <location>
        <begin position="1"/>
        <end position="12"/>
    </location>
</feature>
<reference evidence="2 3" key="2">
    <citation type="journal article" date="2021" name="Int. J. Syst. Evol. Microbiol.">
        <title>Roseibium litorale sp. nov., isolated from a tidal flat sediment and proposal for the reclassification of Labrenzia polysiphoniae as Roseibium polysiphoniae comb. nov.</title>
        <authorList>
            <person name="Liu Y."/>
            <person name="Pei T."/>
            <person name="Du J."/>
            <person name="Chao M."/>
            <person name="Deng M.R."/>
            <person name="Zhu H."/>
        </authorList>
    </citation>
    <scope>NUCLEOTIDE SEQUENCE [LARGE SCALE GENOMIC DNA]</scope>
    <source>
        <strain evidence="2 3">4C16A</strain>
    </source>
</reference>
<organism evidence="2 3">
    <name type="scientific">Roseibium litorale</name>
    <dbReference type="NCBI Taxonomy" id="2803841"/>
    <lineage>
        <taxon>Bacteria</taxon>
        <taxon>Pseudomonadati</taxon>
        <taxon>Pseudomonadota</taxon>
        <taxon>Alphaproteobacteria</taxon>
        <taxon>Hyphomicrobiales</taxon>
        <taxon>Stappiaceae</taxon>
        <taxon>Roseibium</taxon>
    </lineage>
</organism>
<name>A0ABR9CWB7_9HYPH</name>
<gene>
    <name evidence="2" type="ORF">IG616_22605</name>
</gene>
<feature type="compositionally biased region" description="Basic and acidic residues" evidence="1">
    <location>
        <begin position="48"/>
        <end position="65"/>
    </location>
</feature>
<feature type="region of interest" description="Disordered" evidence="1">
    <location>
        <begin position="1"/>
        <end position="22"/>
    </location>
</feature>